<accession>A0A2B4SLF2</accession>
<evidence type="ECO:0000313" key="1">
    <source>
        <dbReference type="EMBL" id="PFX31514.1"/>
    </source>
</evidence>
<sequence>MEWAEKNQMTLNLNKTSEMLLKSGSLKVPPAPLAIVERKTKLKLLGVTFEDDPVNWDSHIDHVLDGDDVVSNSDQQLRQKRPEPGMFRVVSKSRKISFIVGHFPEHKNNKNSVDKRHHLPTYLQFVRVRKNCEVLAVKTRKLFAEETICSVNGVQNEADQTP</sequence>
<comment type="caution">
    <text evidence="1">The sequence shown here is derived from an EMBL/GenBank/DDBJ whole genome shotgun (WGS) entry which is preliminary data.</text>
</comment>
<keyword evidence="2" id="KW-1185">Reference proteome</keyword>
<gene>
    <name evidence="1" type="ORF">AWC38_SpisGene3588</name>
</gene>
<organism evidence="1 2">
    <name type="scientific">Stylophora pistillata</name>
    <name type="common">Smooth cauliflower coral</name>
    <dbReference type="NCBI Taxonomy" id="50429"/>
    <lineage>
        <taxon>Eukaryota</taxon>
        <taxon>Metazoa</taxon>
        <taxon>Cnidaria</taxon>
        <taxon>Anthozoa</taxon>
        <taxon>Hexacorallia</taxon>
        <taxon>Scleractinia</taxon>
        <taxon>Astrocoeniina</taxon>
        <taxon>Pocilloporidae</taxon>
        <taxon>Stylophora</taxon>
    </lineage>
</organism>
<dbReference type="AlphaFoldDB" id="A0A2B4SLF2"/>
<evidence type="ECO:0000313" key="2">
    <source>
        <dbReference type="Proteomes" id="UP000225706"/>
    </source>
</evidence>
<dbReference type="EMBL" id="LSMT01000034">
    <property type="protein sequence ID" value="PFX31514.1"/>
    <property type="molecule type" value="Genomic_DNA"/>
</dbReference>
<proteinExistence type="predicted"/>
<name>A0A2B4SLF2_STYPI</name>
<dbReference type="Proteomes" id="UP000225706">
    <property type="component" value="Unassembled WGS sequence"/>
</dbReference>
<reference evidence="2" key="1">
    <citation type="journal article" date="2017" name="bioRxiv">
        <title>Comparative analysis of the genomes of Stylophora pistillata and Acropora digitifera provides evidence for extensive differences between species of corals.</title>
        <authorList>
            <person name="Voolstra C.R."/>
            <person name="Li Y."/>
            <person name="Liew Y.J."/>
            <person name="Baumgarten S."/>
            <person name="Zoccola D."/>
            <person name="Flot J.-F."/>
            <person name="Tambutte S."/>
            <person name="Allemand D."/>
            <person name="Aranda M."/>
        </authorList>
    </citation>
    <scope>NUCLEOTIDE SEQUENCE [LARGE SCALE GENOMIC DNA]</scope>
</reference>
<protein>
    <submittedName>
        <fullName evidence="1">Uncharacterized protein</fullName>
    </submittedName>
</protein>